<accession>A0ABN1I0Z3</accession>
<reference evidence="1 2" key="1">
    <citation type="journal article" date="2019" name="Int. J. Syst. Evol. Microbiol.">
        <title>The Global Catalogue of Microorganisms (GCM) 10K type strain sequencing project: providing services to taxonomists for standard genome sequencing and annotation.</title>
        <authorList>
            <consortium name="The Broad Institute Genomics Platform"/>
            <consortium name="The Broad Institute Genome Sequencing Center for Infectious Disease"/>
            <person name="Wu L."/>
            <person name="Ma J."/>
        </authorList>
    </citation>
    <scope>NUCLEOTIDE SEQUENCE [LARGE SCALE GENOMIC DNA]</scope>
    <source>
        <strain evidence="1 2">JCM 14603</strain>
    </source>
</reference>
<gene>
    <name evidence="1" type="ORF">GCM10009102_34300</name>
</gene>
<sequence length="302" mass="32747">MALAPTLTSADRAPSERVITGEGLVEVRVNEQPATLRIDPAAPAMPLINRSVAESAHLKMKSSWGVGIGYAIGNTSVMSRTQVVRLDLGNGRIKRRVGWTSRPFAAVADGSIGPEAFPETIIRFQLRDPRVGAKTVSFPMDRDSTALGIFGNFSATFGQINVGGEPMRVRFDPYHARSLVTAGAGARLARSYDGAITGQTEPTEIFFGVQRPVRTLILNRPLELGRLMISSLGIRTTDDGSINSIKEVGVPEQHVDPDEIVVTAKGKKRDTRRDTLSLGNDYLARCSSITFDRGEKVIRLTC</sequence>
<comment type="caution">
    <text evidence="1">The sequence shown here is derived from an EMBL/GenBank/DDBJ whole genome shotgun (WGS) entry which is preliminary data.</text>
</comment>
<evidence type="ECO:0000313" key="1">
    <source>
        <dbReference type="EMBL" id="GAA0678866.1"/>
    </source>
</evidence>
<protein>
    <recommendedName>
        <fullName evidence="3">Aspartyl protease</fullName>
    </recommendedName>
</protein>
<dbReference type="Proteomes" id="UP001500238">
    <property type="component" value="Unassembled WGS sequence"/>
</dbReference>
<name>A0ABN1I0Z3_9SPHN</name>
<proteinExistence type="predicted"/>
<organism evidence="1 2">
    <name type="scientific">Sphingomonas insulae</name>
    <dbReference type="NCBI Taxonomy" id="424800"/>
    <lineage>
        <taxon>Bacteria</taxon>
        <taxon>Pseudomonadati</taxon>
        <taxon>Pseudomonadota</taxon>
        <taxon>Alphaproteobacteria</taxon>
        <taxon>Sphingomonadales</taxon>
        <taxon>Sphingomonadaceae</taxon>
        <taxon>Sphingomonas</taxon>
    </lineage>
</organism>
<dbReference type="EMBL" id="BAAAES010000025">
    <property type="protein sequence ID" value="GAA0678866.1"/>
    <property type="molecule type" value="Genomic_DNA"/>
</dbReference>
<evidence type="ECO:0008006" key="3">
    <source>
        <dbReference type="Google" id="ProtNLM"/>
    </source>
</evidence>
<keyword evidence="2" id="KW-1185">Reference proteome</keyword>
<evidence type="ECO:0000313" key="2">
    <source>
        <dbReference type="Proteomes" id="UP001500238"/>
    </source>
</evidence>